<feature type="transmembrane region" description="Helical" evidence="7">
    <location>
        <begin position="61"/>
        <end position="85"/>
    </location>
</feature>
<keyword evidence="4 7" id="KW-0812">Transmembrane</keyword>
<dbReference type="GO" id="GO:0008381">
    <property type="term" value="F:mechanosensitive monoatomic ion channel activity"/>
    <property type="evidence" value="ECO:0007669"/>
    <property type="project" value="InterPro"/>
</dbReference>
<protein>
    <submittedName>
        <fullName evidence="10">Small-conductance mechanosensitive channel</fullName>
    </submittedName>
</protein>
<evidence type="ECO:0000256" key="2">
    <source>
        <dbReference type="ARBA" id="ARBA00008017"/>
    </source>
</evidence>
<dbReference type="EMBL" id="FRCY01000014">
    <property type="protein sequence ID" value="SHN26108.1"/>
    <property type="molecule type" value="Genomic_DNA"/>
</dbReference>
<dbReference type="RefSeq" id="WP_073096725.1">
    <property type="nucleotide sequence ID" value="NZ_FRCY01000014.1"/>
</dbReference>
<keyword evidence="6 7" id="KW-0472">Membrane</keyword>
<dbReference type="AlphaFoldDB" id="A0A1M7Q7E6"/>
<evidence type="ECO:0000256" key="1">
    <source>
        <dbReference type="ARBA" id="ARBA00004651"/>
    </source>
</evidence>
<dbReference type="SUPFAM" id="SSF82861">
    <property type="entry name" value="Mechanosensitive channel protein MscS (YggB), transmembrane region"/>
    <property type="match status" value="1"/>
</dbReference>
<dbReference type="InterPro" id="IPR010920">
    <property type="entry name" value="LSM_dom_sf"/>
</dbReference>
<reference evidence="10 11" key="1">
    <citation type="submission" date="2016-11" db="EMBL/GenBank/DDBJ databases">
        <authorList>
            <person name="Jaros S."/>
            <person name="Januszkiewicz K."/>
            <person name="Wedrychowicz H."/>
        </authorList>
    </citation>
    <scope>NUCLEOTIDE SEQUENCE [LARGE SCALE GENOMIC DNA]</scope>
    <source>
        <strain evidence="10 11">CGMCC 1.6102</strain>
    </source>
</reference>
<dbReference type="Proteomes" id="UP000184513">
    <property type="component" value="Unassembled WGS sequence"/>
</dbReference>
<dbReference type="SUPFAM" id="SSF82689">
    <property type="entry name" value="Mechanosensitive channel protein MscS (YggB), C-terminal domain"/>
    <property type="match status" value="1"/>
</dbReference>
<feature type="transmembrane region" description="Helical" evidence="7">
    <location>
        <begin position="21"/>
        <end position="41"/>
    </location>
</feature>
<feature type="domain" description="Mechanosensitive ion channel MscS C-terminal" evidence="9">
    <location>
        <begin position="187"/>
        <end position="270"/>
    </location>
</feature>
<evidence type="ECO:0000313" key="11">
    <source>
        <dbReference type="Proteomes" id="UP000184513"/>
    </source>
</evidence>
<evidence type="ECO:0000259" key="8">
    <source>
        <dbReference type="Pfam" id="PF00924"/>
    </source>
</evidence>
<dbReference type="SUPFAM" id="SSF50182">
    <property type="entry name" value="Sm-like ribonucleoproteins"/>
    <property type="match status" value="1"/>
</dbReference>
<accession>A0A1M7Q7E6</accession>
<evidence type="ECO:0000313" key="10">
    <source>
        <dbReference type="EMBL" id="SHN26108.1"/>
    </source>
</evidence>
<evidence type="ECO:0000256" key="5">
    <source>
        <dbReference type="ARBA" id="ARBA00022989"/>
    </source>
</evidence>
<evidence type="ECO:0000256" key="4">
    <source>
        <dbReference type="ARBA" id="ARBA00022692"/>
    </source>
</evidence>
<evidence type="ECO:0000256" key="3">
    <source>
        <dbReference type="ARBA" id="ARBA00022475"/>
    </source>
</evidence>
<dbReference type="InterPro" id="IPR049278">
    <property type="entry name" value="MS_channel_C"/>
</dbReference>
<name>A0A1M7Q7E6_9BACT</name>
<feature type="domain" description="Mechanosensitive ion channel MscS" evidence="8">
    <location>
        <begin position="115"/>
        <end position="178"/>
    </location>
</feature>
<dbReference type="InterPro" id="IPR006685">
    <property type="entry name" value="MscS_channel_2nd"/>
</dbReference>
<dbReference type="InterPro" id="IPR045275">
    <property type="entry name" value="MscS_archaea/bacteria_type"/>
</dbReference>
<dbReference type="PANTHER" id="PTHR30221:SF1">
    <property type="entry name" value="SMALL-CONDUCTANCE MECHANOSENSITIVE CHANNEL"/>
    <property type="match status" value="1"/>
</dbReference>
<evidence type="ECO:0000259" key="9">
    <source>
        <dbReference type="Pfam" id="PF21082"/>
    </source>
</evidence>
<keyword evidence="3" id="KW-1003">Cell membrane</keyword>
<gene>
    <name evidence="10" type="ORF">SAMN04488057_114102</name>
</gene>
<dbReference type="GO" id="GO:0005886">
    <property type="term" value="C:plasma membrane"/>
    <property type="evidence" value="ECO:0007669"/>
    <property type="project" value="UniProtKB-SubCell"/>
</dbReference>
<dbReference type="Gene3D" id="1.10.287.1260">
    <property type="match status" value="1"/>
</dbReference>
<organism evidence="10 11">
    <name type="scientific">Cyclobacterium lianum</name>
    <dbReference type="NCBI Taxonomy" id="388280"/>
    <lineage>
        <taxon>Bacteria</taxon>
        <taxon>Pseudomonadati</taxon>
        <taxon>Bacteroidota</taxon>
        <taxon>Cytophagia</taxon>
        <taxon>Cytophagales</taxon>
        <taxon>Cyclobacteriaceae</taxon>
        <taxon>Cyclobacterium</taxon>
    </lineage>
</organism>
<keyword evidence="5 7" id="KW-1133">Transmembrane helix</keyword>
<dbReference type="OrthoDB" id="1522493at2"/>
<feature type="transmembrane region" description="Helical" evidence="7">
    <location>
        <begin position="91"/>
        <end position="110"/>
    </location>
</feature>
<dbReference type="Pfam" id="PF00924">
    <property type="entry name" value="MS_channel_2nd"/>
    <property type="match status" value="1"/>
</dbReference>
<evidence type="ECO:0000256" key="6">
    <source>
        <dbReference type="ARBA" id="ARBA00023136"/>
    </source>
</evidence>
<evidence type="ECO:0000256" key="7">
    <source>
        <dbReference type="SAM" id="Phobius"/>
    </source>
</evidence>
<dbReference type="STRING" id="388280.SAMN04488057_114102"/>
<dbReference type="InterPro" id="IPR011014">
    <property type="entry name" value="MscS_channel_TM-2"/>
</dbReference>
<sequence>MNFTESLEKLSSLVTGDLADLRQLLVALLIGLGILVFFIYLSRWVRTLVLNRMGRKRKGSLLPSFIAGSIRLLILLFGITLILRFLGLTGVVSGILAGAGITAFIIGFALKDIGENFLAGILLAFKRPFKNGDTVEIQGLRGKVLALNLRDTQIKTLDGKDVFLPNASIIKSPLINFTIDGYLSYGFTIGLGYGYDYRKALELIVSTLQQVPGVLQDKRGPVALVNELGDSSLQVQVTYWVNTYNRQQPDAQVRSNAILAVLEALEKAGVPLPGKIIEFKGTDQIKPLGADQK</sequence>
<proteinExistence type="inferred from homology"/>
<dbReference type="Gene3D" id="3.30.70.100">
    <property type="match status" value="1"/>
</dbReference>
<dbReference type="InterPro" id="IPR011066">
    <property type="entry name" value="MscS_channel_C_sf"/>
</dbReference>
<keyword evidence="11" id="KW-1185">Reference proteome</keyword>
<dbReference type="InterPro" id="IPR023408">
    <property type="entry name" value="MscS_beta-dom_sf"/>
</dbReference>
<dbReference type="Pfam" id="PF21082">
    <property type="entry name" value="MS_channel_3rd"/>
    <property type="match status" value="1"/>
</dbReference>
<comment type="subcellular location">
    <subcellularLocation>
        <location evidence="1">Cell membrane</location>
        <topology evidence="1">Multi-pass membrane protein</topology>
    </subcellularLocation>
</comment>
<dbReference type="Gene3D" id="2.30.30.60">
    <property type="match status" value="1"/>
</dbReference>
<comment type="similarity">
    <text evidence="2">Belongs to the MscS (TC 1.A.23) family.</text>
</comment>
<dbReference type="PANTHER" id="PTHR30221">
    <property type="entry name" value="SMALL-CONDUCTANCE MECHANOSENSITIVE CHANNEL"/>
    <property type="match status" value="1"/>
</dbReference>